<dbReference type="InterPro" id="IPR014729">
    <property type="entry name" value="Rossmann-like_a/b/a_fold"/>
</dbReference>
<reference evidence="3" key="1">
    <citation type="submission" date="2017-02" db="EMBL/GenBank/DDBJ databases">
        <authorList>
            <person name="Varghese N."/>
            <person name="Submissions S."/>
        </authorList>
    </citation>
    <scope>NUCLEOTIDE SEQUENCE [LARGE SCALE GENOMIC DNA]</scope>
    <source>
        <strain evidence="3">DSM 22224</strain>
    </source>
</reference>
<dbReference type="InterPro" id="IPR002500">
    <property type="entry name" value="PAPS_reduct_dom"/>
</dbReference>
<keyword evidence="2" id="KW-0808">Transferase</keyword>
<dbReference type="GO" id="GO:0016740">
    <property type="term" value="F:transferase activity"/>
    <property type="evidence" value="ECO:0007669"/>
    <property type="project" value="UniProtKB-KW"/>
</dbReference>
<proteinExistence type="predicted"/>
<keyword evidence="3" id="KW-1185">Reference proteome</keyword>
<dbReference type="STRING" id="634771.SAMN04488128_103221"/>
<dbReference type="Gene3D" id="3.40.50.620">
    <property type="entry name" value="HUPs"/>
    <property type="match status" value="1"/>
</dbReference>
<accession>A0A1T4SPL3</accession>
<organism evidence="2 3">
    <name type="scientific">Chitinophaga eiseniae</name>
    <dbReference type="NCBI Taxonomy" id="634771"/>
    <lineage>
        <taxon>Bacteria</taxon>
        <taxon>Pseudomonadati</taxon>
        <taxon>Bacteroidota</taxon>
        <taxon>Chitinophagia</taxon>
        <taxon>Chitinophagales</taxon>
        <taxon>Chitinophagaceae</taxon>
        <taxon>Chitinophaga</taxon>
    </lineage>
</organism>
<dbReference type="SUPFAM" id="SSF52402">
    <property type="entry name" value="Adenine nucleotide alpha hydrolases-like"/>
    <property type="match status" value="1"/>
</dbReference>
<dbReference type="Proteomes" id="UP000190367">
    <property type="component" value="Unassembled WGS sequence"/>
</dbReference>
<dbReference type="OrthoDB" id="9774475at2"/>
<evidence type="ECO:0000313" key="3">
    <source>
        <dbReference type="Proteomes" id="UP000190367"/>
    </source>
</evidence>
<feature type="domain" description="Phosphoadenosine phosphosulphate reductase" evidence="1">
    <location>
        <begin position="7"/>
        <end position="196"/>
    </location>
</feature>
<dbReference type="PANTHER" id="PTHR43196">
    <property type="entry name" value="SULFATE ADENYLYLTRANSFERASE SUBUNIT 2"/>
    <property type="match status" value="1"/>
</dbReference>
<evidence type="ECO:0000259" key="1">
    <source>
        <dbReference type="Pfam" id="PF01507"/>
    </source>
</evidence>
<dbReference type="RefSeq" id="WP_078670587.1">
    <property type="nucleotide sequence ID" value="NZ_FUWZ01000003.1"/>
</dbReference>
<dbReference type="InterPro" id="IPR050128">
    <property type="entry name" value="Sulfate_adenylyltrnsfr_sub2"/>
</dbReference>
<protein>
    <submittedName>
        <fullName evidence="2">3'-phosphoadenosine 5'-phosphosulfate sulfotransferase (PAPS reductase)/FAD synthetase</fullName>
    </submittedName>
</protein>
<evidence type="ECO:0000313" key="2">
    <source>
        <dbReference type="EMBL" id="SKA30096.1"/>
    </source>
</evidence>
<name>A0A1T4SPL3_9BACT</name>
<gene>
    <name evidence="2" type="ORF">SAMN04488128_103221</name>
</gene>
<dbReference type="AlphaFoldDB" id="A0A1T4SPL3"/>
<dbReference type="PANTHER" id="PTHR43196:SF2">
    <property type="entry name" value="PHOSPHOADENOSINE PHOSPHOSULFATE REDUCTASE"/>
    <property type="match status" value="1"/>
</dbReference>
<dbReference type="EMBL" id="FUWZ01000003">
    <property type="protein sequence ID" value="SKA30096.1"/>
    <property type="molecule type" value="Genomic_DNA"/>
</dbReference>
<dbReference type="Pfam" id="PF01507">
    <property type="entry name" value="PAPS_reduct"/>
    <property type="match status" value="1"/>
</dbReference>
<sequence>MNEIRICSVSGGKDSTALYCLMVETYGHDFIPVFADTGNEHPVTVNYVRNLHIMAGGPPVNIIQADFREKLKDRGIEPTGNPFMDMMLWKKRAPSTKAQFCTEWVKLWPISRFLWQFANDLRPIVMFVGIRAGESVNRSKRMPFAWNSYFSCLEVLPLLYETEADIFQYLKEKGVPPNPLYTIGGVNRVGCYPCIHANKHQLRTLEQWAWDKLEQWENKLGRSWFPAGILPGRPPGEIPRISDVREWSKTLRGGSKYDLFAETDQKDVPSCMGTWGICE</sequence>